<keyword evidence="3" id="KW-1185">Reference proteome</keyword>
<organism evidence="2 3">
    <name type="scientific">Morchella conica CCBAS932</name>
    <dbReference type="NCBI Taxonomy" id="1392247"/>
    <lineage>
        <taxon>Eukaryota</taxon>
        <taxon>Fungi</taxon>
        <taxon>Dikarya</taxon>
        <taxon>Ascomycota</taxon>
        <taxon>Pezizomycotina</taxon>
        <taxon>Pezizomycetes</taxon>
        <taxon>Pezizales</taxon>
        <taxon>Morchellaceae</taxon>
        <taxon>Morchella</taxon>
    </lineage>
</organism>
<feature type="domain" description="TANGO6 N-terminal" evidence="1">
    <location>
        <begin position="68"/>
        <end position="191"/>
    </location>
</feature>
<gene>
    <name evidence="2" type="ORF">P167DRAFT_557889</name>
</gene>
<dbReference type="EMBL" id="ML119118">
    <property type="protein sequence ID" value="RPB14369.1"/>
    <property type="molecule type" value="Genomic_DNA"/>
</dbReference>
<name>A0A3N4KY71_9PEZI</name>
<dbReference type="Pfam" id="PF25267">
    <property type="entry name" value="TANGO6_N"/>
    <property type="match status" value="1"/>
</dbReference>
<dbReference type="AlphaFoldDB" id="A0A3N4KY71"/>
<dbReference type="Proteomes" id="UP000277580">
    <property type="component" value="Unassembled WGS sequence"/>
</dbReference>
<dbReference type="InterPro" id="IPR057347">
    <property type="entry name" value="TANGO6_N"/>
</dbReference>
<dbReference type="OrthoDB" id="39591at2759"/>
<reference evidence="2 3" key="1">
    <citation type="journal article" date="2018" name="Nat. Ecol. Evol.">
        <title>Pezizomycetes genomes reveal the molecular basis of ectomycorrhizal truffle lifestyle.</title>
        <authorList>
            <person name="Murat C."/>
            <person name="Payen T."/>
            <person name="Noel B."/>
            <person name="Kuo A."/>
            <person name="Morin E."/>
            <person name="Chen J."/>
            <person name="Kohler A."/>
            <person name="Krizsan K."/>
            <person name="Balestrini R."/>
            <person name="Da Silva C."/>
            <person name="Montanini B."/>
            <person name="Hainaut M."/>
            <person name="Levati E."/>
            <person name="Barry K.W."/>
            <person name="Belfiori B."/>
            <person name="Cichocki N."/>
            <person name="Clum A."/>
            <person name="Dockter R.B."/>
            <person name="Fauchery L."/>
            <person name="Guy J."/>
            <person name="Iotti M."/>
            <person name="Le Tacon F."/>
            <person name="Lindquist E.A."/>
            <person name="Lipzen A."/>
            <person name="Malagnac F."/>
            <person name="Mello A."/>
            <person name="Molinier V."/>
            <person name="Miyauchi S."/>
            <person name="Poulain J."/>
            <person name="Riccioni C."/>
            <person name="Rubini A."/>
            <person name="Sitrit Y."/>
            <person name="Splivallo R."/>
            <person name="Traeger S."/>
            <person name="Wang M."/>
            <person name="Zifcakova L."/>
            <person name="Wipf D."/>
            <person name="Zambonelli A."/>
            <person name="Paolocci F."/>
            <person name="Nowrousian M."/>
            <person name="Ottonello S."/>
            <person name="Baldrian P."/>
            <person name="Spatafora J.W."/>
            <person name="Henrissat B."/>
            <person name="Nagy L.G."/>
            <person name="Aury J.M."/>
            <person name="Wincker P."/>
            <person name="Grigoriev I.V."/>
            <person name="Bonfante P."/>
            <person name="Martin F.M."/>
        </authorList>
    </citation>
    <scope>NUCLEOTIDE SEQUENCE [LARGE SCALE GENOMIC DNA]</scope>
    <source>
        <strain evidence="2 3">CCBAS932</strain>
    </source>
</reference>
<dbReference type="InParanoid" id="A0A3N4KY71"/>
<protein>
    <recommendedName>
        <fullName evidence="1">TANGO6 N-terminal domain-containing protein</fullName>
    </recommendedName>
</protein>
<evidence type="ECO:0000259" key="1">
    <source>
        <dbReference type="Pfam" id="PF25267"/>
    </source>
</evidence>
<accession>A0A3N4KY71</accession>
<evidence type="ECO:0000313" key="2">
    <source>
        <dbReference type="EMBL" id="RPB14369.1"/>
    </source>
</evidence>
<sequence>MTALSEAQYFLSPVLDRTQLLTHRNLPLLDRLALTLPPSPTPDPAQTLASKVLTHALHLLHTISTTPTPTITPATTALENATDNRTLNALLDLLVLEGIYPSLSPGIGIPLSRRARNFVIPASRAKITEIEDRRDVRLLRSVVEGLLEALGSGGAAARAVRERCLVDVLAGCGELAFGPGDGEEGEEEEREVWKGRWWGVVERFVLSPFFCGWNGHFRLSDHYPFYFTAYHSSLQILTTVPKAI</sequence>
<evidence type="ECO:0000313" key="3">
    <source>
        <dbReference type="Proteomes" id="UP000277580"/>
    </source>
</evidence>
<proteinExistence type="predicted"/>